<dbReference type="AlphaFoldDB" id="A0A0N5AVE9"/>
<keyword evidence="11" id="KW-1185">Reference proteome</keyword>
<feature type="binding site" evidence="7">
    <location>
        <position position="66"/>
    </location>
    <ligand>
        <name>Fe cation</name>
        <dbReference type="ChEBI" id="CHEBI:24875"/>
        <label>1</label>
    </ligand>
</feature>
<evidence type="ECO:0000256" key="7">
    <source>
        <dbReference type="PIRSR" id="PIRSR000898-1"/>
    </source>
</evidence>
<dbReference type="WBParaSite" id="SMUV_0000886701-mRNA-1">
    <property type="protein sequence ID" value="SMUV_0000886701-mRNA-1"/>
    <property type="gene ID" value="SMUV_0000886701"/>
</dbReference>
<evidence type="ECO:0000256" key="1">
    <source>
        <dbReference type="ARBA" id="ARBA00000032"/>
    </source>
</evidence>
<feature type="binding site" evidence="7">
    <location>
        <position position="244"/>
    </location>
    <ligand>
        <name>Fe cation</name>
        <dbReference type="ChEBI" id="CHEBI:24875"/>
        <label>2</label>
    </ligand>
</feature>
<comment type="catalytic activity">
    <reaction evidence="1 6">
        <text>a phosphate monoester + H2O = an alcohol + phosphate</text>
        <dbReference type="Rhea" id="RHEA:15017"/>
        <dbReference type="ChEBI" id="CHEBI:15377"/>
        <dbReference type="ChEBI" id="CHEBI:30879"/>
        <dbReference type="ChEBI" id="CHEBI:43474"/>
        <dbReference type="ChEBI" id="CHEBI:67140"/>
        <dbReference type="EC" id="3.1.3.2"/>
    </reaction>
</comment>
<dbReference type="GO" id="GO:0003993">
    <property type="term" value="F:acid phosphatase activity"/>
    <property type="evidence" value="ECO:0007669"/>
    <property type="project" value="UniProtKB-UniRule"/>
</dbReference>
<feature type="binding site" evidence="7">
    <location>
        <position position="66"/>
    </location>
    <ligand>
        <name>Fe cation</name>
        <dbReference type="ChEBI" id="CHEBI:24875"/>
        <label>2</label>
    </ligand>
</feature>
<evidence type="ECO:0000313" key="11">
    <source>
        <dbReference type="Proteomes" id="UP000046393"/>
    </source>
</evidence>
<evidence type="ECO:0000259" key="10">
    <source>
        <dbReference type="Pfam" id="PF00149"/>
    </source>
</evidence>
<keyword evidence="7" id="KW-0479">Metal-binding</keyword>
<feature type="binding site" evidence="7">
    <location>
        <position position="28"/>
    </location>
    <ligand>
        <name>Fe cation</name>
        <dbReference type="ChEBI" id="CHEBI:24875"/>
        <label>1</label>
    </ligand>
</feature>
<comment type="cofactor">
    <cofactor evidence="7">
        <name>Fe cation</name>
        <dbReference type="ChEBI" id="CHEBI:24875"/>
    </cofactor>
    <text evidence="7">Binds 2 iron ions per subunit.</text>
</comment>
<dbReference type="STRING" id="451379.A0A0N5AVE9"/>
<feature type="domain" description="Calcineurin-like phosphoesterase" evidence="10">
    <location>
        <begin position="21"/>
        <end position="247"/>
    </location>
</feature>
<evidence type="ECO:0000256" key="3">
    <source>
        <dbReference type="ARBA" id="ARBA00015822"/>
    </source>
</evidence>
<feature type="binding site" evidence="7">
    <location>
        <position position="246"/>
    </location>
    <ligand>
        <name>Fe cation</name>
        <dbReference type="ChEBI" id="CHEBI:24875"/>
        <label>1</label>
    </ligand>
</feature>
<dbReference type="SUPFAM" id="SSF56300">
    <property type="entry name" value="Metallo-dependent phosphatases"/>
    <property type="match status" value="1"/>
</dbReference>
<feature type="binding site" evidence="7">
    <location>
        <position position="101"/>
    </location>
    <ligand>
        <name>Fe cation</name>
        <dbReference type="ChEBI" id="CHEBI:24875"/>
        <label>2</label>
    </ligand>
</feature>
<evidence type="ECO:0000256" key="4">
    <source>
        <dbReference type="ARBA" id="ARBA00022729"/>
    </source>
</evidence>
<protein>
    <recommendedName>
        <fullName evidence="3 6">Tartrate-resistant acid phosphatase type 5</fullName>
        <ecNumber evidence="2 6">3.1.3.2</ecNumber>
    </recommendedName>
</protein>
<dbReference type="InterPro" id="IPR024927">
    <property type="entry name" value="Acid_PPase"/>
</dbReference>
<name>A0A0N5AVE9_9BILA</name>
<evidence type="ECO:0000256" key="9">
    <source>
        <dbReference type="PIRSR" id="PIRSR000898-3"/>
    </source>
</evidence>
<dbReference type="Proteomes" id="UP000046393">
    <property type="component" value="Unplaced"/>
</dbReference>
<dbReference type="PIRSF" id="PIRSF000898">
    <property type="entry name" value="Acid_Ptase_5"/>
    <property type="match status" value="1"/>
</dbReference>
<dbReference type="PANTHER" id="PTHR10161:SF14">
    <property type="entry name" value="TARTRATE-RESISTANT ACID PHOSPHATASE TYPE 5"/>
    <property type="match status" value="1"/>
</dbReference>
<keyword evidence="6 7" id="KW-0408">Iron</keyword>
<evidence type="ECO:0000256" key="5">
    <source>
        <dbReference type="ARBA" id="ARBA00022801"/>
    </source>
</evidence>
<feature type="binding site" evidence="7">
    <location>
        <position position="209"/>
    </location>
    <ligand>
        <name>Fe cation</name>
        <dbReference type="ChEBI" id="CHEBI:24875"/>
        <label>2</label>
    </ligand>
</feature>
<feature type="disulfide bond" evidence="8">
    <location>
        <begin position="153"/>
        <end position="223"/>
    </location>
</feature>
<evidence type="ECO:0000256" key="2">
    <source>
        <dbReference type="ARBA" id="ARBA00012646"/>
    </source>
</evidence>
<evidence type="ECO:0000256" key="6">
    <source>
        <dbReference type="PIRNR" id="PIRNR000898"/>
    </source>
</evidence>
<keyword evidence="8" id="KW-1015">Disulfide bond</keyword>
<sequence length="360" mass="40833">MLERSRCINDSVCCRTDVNTLKFLFVGDTGGLPIYPYVTYAQKKVAKALAKINYERKTEFLISTGDNIYYTGVDDDNDQRFESSFEDVYNSNKPWYFIAGNHDHFGNISAQVSYTSKSRRWTFPSLYYKISYKFGANNNTLVEFLMIDTIVLCGNTRDIESAGFLKMLFADVFLDPNNPKNPAAAHAQLQWIEQQLKQSKADYLFVVGHYPVYSIASHGPSSCLIKKLKPLLERYNVTAYIAGHDHTLQHIIDKPEVKNQTSSSIMHYIVTGAASRTDTSTKHKNDIPFSSLKFHYPKSFFNLFSQFGFSSGGFVYAALNSDHGLFQFYDGSGSQMYHFVLQPLTKELQVFSKANGSPFS</sequence>
<reference evidence="12" key="1">
    <citation type="submission" date="2017-02" db="UniProtKB">
        <authorList>
            <consortium name="WormBaseParasite"/>
        </authorList>
    </citation>
    <scope>IDENTIFICATION</scope>
</reference>
<keyword evidence="4" id="KW-0732">Signal</keyword>
<proteinExistence type="predicted"/>
<dbReference type="InterPro" id="IPR004843">
    <property type="entry name" value="Calcineurin-like_PHP"/>
</dbReference>
<dbReference type="CDD" id="cd07378">
    <property type="entry name" value="MPP_ACP5"/>
    <property type="match status" value="1"/>
</dbReference>
<organism evidence="11 12">
    <name type="scientific">Syphacia muris</name>
    <dbReference type="NCBI Taxonomy" id="451379"/>
    <lineage>
        <taxon>Eukaryota</taxon>
        <taxon>Metazoa</taxon>
        <taxon>Ecdysozoa</taxon>
        <taxon>Nematoda</taxon>
        <taxon>Chromadorea</taxon>
        <taxon>Rhabditida</taxon>
        <taxon>Spirurina</taxon>
        <taxon>Oxyuridomorpha</taxon>
        <taxon>Oxyuroidea</taxon>
        <taxon>Oxyuridae</taxon>
        <taxon>Syphacia</taxon>
    </lineage>
</organism>
<feature type="glycosylation site" description="N-linked (GlcNAc...) asparagine" evidence="9">
    <location>
        <position position="107"/>
    </location>
</feature>
<dbReference type="FunFam" id="3.60.21.10:FF:000062">
    <property type="entry name" value="Tartrate-resistant acid phosphatase type 5"/>
    <property type="match status" value="1"/>
</dbReference>
<evidence type="ECO:0000256" key="8">
    <source>
        <dbReference type="PIRSR" id="PIRSR000898-2"/>
    </source>
</evidence>
<dbReference type="EC" id="3.1.3.2" evidence="2 6"/>
<accession>A0A0N5AVE9</accession>
<dbReference type="GO" id="GO:0046872">
    <property type="term" value="F:metal ion binding"/>
    <property type="evidence" value="ECO:0007669"/>
    <property type="project" value="UniProtKB-KW"/>
</dbReference>
<keyword evidence="5 6" id="KW-0378">Hydrolase</keyword>
<dbReference type="PANTHER" id="PTHR10161">
    <property type="entry name" value="TARTRATE-RESISTANT ACID PHOSPHATASE TYPE 5"/>
    <property type="match status" value="1"/>
</dbReference>
<dbReference type="InterPro" id="IPR029052">
    <property type="entry name" value="Metallo-depent_PP-like"/>
</dbReference>
<dbReference type="InterPro" id="IPR051558">
    <property type="entry name" value="Metallophosphoesterase_PAP"/>
</dbReference>
<dbReference type="Gene3D" id="3.60.21.10">
    <property type="match status" value="1"/>
</dbReference>
<evidence type="ECO:0000313" key="12">
    <source>
        <dbReference type="WBParaSite" id="SMUV_0000886701-mRNA-1"/>
    </source>
</evidence>
<dbReference type="Pfam" id="PF00149">
    <property type="entry name" value="Metallophos"/>
    <property type="match status" value="1"/>
</dbReference>
<feature type="binding site" evidence="7">
    <location>
        <position position="69"/>
    </location>
    <ligand>
        <name>Fe cation</name>
        <dbReference type="ChEBI" id="CHEBI:24875"/>
        <label>1</label>
    </ligand>
</feature>